<dbReference type="EMBL" id="HBUF01610862">
    <property type="protein sequence ID" value="CAG6778671.1"/>
    <property type="molecule type" value="Transcribed_RNA"/>
</dbReference>
<dbReference type="EMBL" id="HBUF01034825">
    <property type="protein sequence ID" value="CAG6616090.1"/>
    <property type="molecule type" value="Transcribed_RNA"/>
</dbReference>
<sequence>MKDIALALLPAVTAAPAPVVPAPLRAPNLVVPVPLRAPNPTQPTLYRPGWTTLPATSSSLISTVAQTPDELPQHVNNKPFRRSSYGRPPPTCISKVCLVFTHVSPNIKTVR</sequence>
<accession>A0A8D8LSY3</accession>
<dbReference type="AlphaFoldDB" id="A0A8D8LSY3"/>
<dbReference type="EMBL" id="HBUF01034824">
    <property type="protein sequence ID" value="CAG6616085.1"/>
    <property type="molecule type" value="Transcribed_RNA"/>
</dbReference>
<dbReference type="EMBL" id="HBUF01379374">
    <property type="protein sequence ID" value="CAG6729630.1"/>
    <property type="molecule type" value="Transcribed_RNA"/>
</dbReference>
<dbReference type="EMBL" id="HBUF01034826">
    <property type="protein sequence ID" value="CAG6616094.1"/>
    <property type="molecule type" value="Transcribed_RNA"/>
</dbReference>
<organism evidence="1">
    <name type="scientific">Cacopsylla melanoneura</name>
    <dbReference type="NCBI Taxonomy" id="428564"/>
    <lineage>
        <taxon>Eukaryota</taxon>
        <taxon>Metazoa</taxon>
        <taxon>Ecdysozoa</taxon>
        <taxon>Arthropoda</taxon>
        <taxon>Hexapoda</taxon>
        <taxon>Insecta</taxon>
        <taxon>Pterygota</taxon>
        <taxon>Neoptera</taxon>
        <taxon>Paraneoptera</taxon>
        <taxon>Hemiptera</taxon>
        <taxon>Sternorrhyncha</taxon>
        <taxon>Psylloidea</taxon>
        <taxon>Psyllidae</taxon>
        <taxon>Psyllinae</taxon>
        <taxon>Cacopsylla</taxon>
    </lineage>
</organism>
<reference evidence="1" key="1">
    <citation type="submission" date="2021-05" db="EMBL/GenBank/DDBJ databases">
        <authorList>
            <person name="Alioto T."/>
            <person name="Alioto T."/>
            <person name="Gomez Garrido J."/>
        </authorList>
    </citation>
    <scope>NUCLEOTIDE SEQUENCE</scope>
</reference>
<name>A0A8D8LSY3_9HEMI</name>
<protein>
    <submittedName>
        <fullName evidence="1">Uncharacterized protein</fullName>
    </submittedName>
</protein>
<dbReference type="EMBL" id="HBUF01034822">
    <property type="protein sequence ID" value="CAG6616075.1"/>
    <property type="molecule type" value="Transcribed_RNA"/>
</dbReference>
<dbReference type="EMBL" id="HBUF01034823">
    <property type="protein sequence ID" value="CAG6616079.1"/>
    <property type="molecule type" value="Transcribed_RNA"/>
</dbReference>
<dbReference type="EMBL" id="HBUF01379375">
    <property type="protein sequence ID" value="CAG6729632.1"/>
    <property type="molecule type" value="Transcribed_RNA"/>
</dbReference>
<proteinExistence type="predicted"/>
<evidence type="ECO:0000313" key="1">
    <source>
        <dbReference type="EMBL" id="CAG6616100.1"/>
    </source>
</evidence>
<dbReference type="EMBL" id="HBUF01610861">
    <property type="protein sequence ID" value="CAG6778669.1"/>
    <property type="molecule type" value="Transcribed_RNA"/>
</dbReference>
<dbReference type="EMBL" id="HBUF01034828">
    <property type="protein sequence ID" value="CAG6616105.1"/>
    <property type="molecule type" value="Transcribed_RNA"/>
</dbReference>
<dbReference type="EMBL" id="HBUF01034827">
    <property type="protein sequence ID" value="CAG6616100.1"/>
    <property type="molecule type" value="Transcribed_RNA"/>
</dbReference>
<dbReference type="EMBL" id="HBUF01267244">
    <property type="protein sequence ID" value="CAG6684406.1"/>
    <property type="molecule type" value="Transcribed_RNA"/>
</dbReference>